<proteinExistence type="predicted"/>
<reference evidence="2" key="1">
    <citation type="submission" date="2010-02" db="EMBL/GenBank/DDBJ databases">
        <title>Sequencing and annotation of the Blastocystis hominis genome.</title>
        <authorList>
            <person name="Wincker P."/>
        </authorList>
    </citation>
    <scope>NUCLEOTIDE SEQUENCE</scope>
    <source>
        <strain evidence="2">Singapore isolate B</strain>
    </source>
</reference>
<dbReference type="RefSeq" id="XP_012897166.1">
    <property type="nucleotide sequence ID" value="XM_013041712.1"/>
</dbReference>
<evidence type="ECO:0000313" key="3">
    <source>
        <dbReference type="Proteomes" id="UP000008312"/>
    </source>
</evidence>
<name>D8M4X9_BLAHO</name>
<feature type="coiled-coil region" evidence="1">
    <location>
        <begin position="121"/>
        <end position="183"/>
    </location>
</feature>
<organism evidence="2">
    <name type="scientific">Blastocystis hominis</name>
    <dbReference type="NCBI Taxonomy" id="12968"/>
    <lineage>
        <taxon>Eukaryota</taxon>
        <taxon>Sar</taxon>
        <taxon>Stramenopiles</taxon>
        <taxon>Bigyra</taxon>
        <taxon>Opalozoa</taxon>
        <taxon>Opalinata</taxon>
        <taxon>Blastocystidae</taxon>
        <taxon>Blastocystis</taxon>
    </lineage>
</organism>
<protein>
    <submittedName>
        <fullName evidence="2">Uncharacterized protein</fullName>
    </submittedName>
</protein>
<dbReference type="AlphaFoldDB" id="D8M4X9"/>
<keyword evidence="3" id="KW-1185">Reference proteome</keyword>
<accession>D8M4X9</accession>
<sequence>MVQILDLVVKALNDAQQRCVALETQKNAAISQGSKAGSASGFGAMGTSEILSLRERERQLKELLDDCYALLGSLQSVMESRADQYNLRAGQMNEIMARVQRELGFGFQSALRPPQWTKDDVVLLLRRIQETEKQLSEMKEKHSLLLQEMMQVENERDQANAKQQKAETELMQKEREIETLKAQRMEGGRSYQPAQNFSASQPILGGSQSYPMMYGSTTQYSCSTPILPLNHTEQEIQTIIQNVFDKVVKM</sequence>
<evidence type="ECO:0000313" key="2">
    <source>
        <dbReference type="EMBL" id="CBK23118.2"/>
    </source>
</evidence>
<dbReference type="OrthoDB" id="10680124at2759"/>
<evidence type="ECO:0000256" key="1">
    <source>
        <dbReference type="SAM" id="Coils"/>
    </source>
</evidence>
<dbReference type="GeneID" id="24920167"/>
<gene>
    <name evidence="2" type="ORF">GSBLH_T00003044001</name>
</gene>
<dbReference type="InParanoid" id="D8M4X9"/>
<keyword evidence="1" id="KW-0175">Coiled coil</keyword>
<dbReference type="Proteomes" id="UP000008312">
    <property type="component" value="Unassembled WGS sequence"/>
</dbReference>
<dbReference type="EMBL" id="FN668655">
    <property type="protein sequence ID" value="CBK23118.2"/>
    <property type="molecule type" value="Genomic_DNA"/>
</dbReference>